<gene>
    <name evidence="1" type="ORF">HK100_008802</name>
</gene>
<dbReference type="EMBL" id="JADGJH010000436">
    <property type="protein sequence ID" value="KAJ3129111.1"/>
    <property type="molecule type" value="Genomic_DNA"/>
</dbReference>
<comment type="caution">
    <text evidence="1">The sequence shown here is derived from an EMBL/GenBank/DDBJ whole genome shotgun (WGS) entry which is preliminary data.</text>
</comment>
<protein>
    <submittedName>
        <fullName evidence="1">Uncharacterized protein</fullName>
    </submittedName>
</protein>
<dbReference type="AlphaFoldDB" id="A0AAD5T5J1"/>
<sequence>MAAVRRYNGTDAFYASLRKHNQTRKNRADSTVSIVDFLMNTLGDSVDLLHAKIAGHDTEYDARGVSHADEMLIREFCVMDLETKEILSIRRRLGENRIDIDPPNPAWATVKQQLLDFDAKHNPDFYIAYEKPNHD</sequence>
<evidence type="ECO:0000313" key="2">
    <source>
        <dbReference type="Proteomes" id="UP001211907"/>
    </source>
</evidence>
<reference evidence="1" key="1">
    <citation type="submission" date="2020-05" db="EMBL/GenBank/DDBJ databases">
        <title>Phylogenomic resolution of chytrid fungi.</title>
        <authorList>
            <person name="Stajich J.E."/>
            <person name="Amses K."/>
            <person name="Simmons R."/>
            <person name="Seto K."/>
            <person name="Myers J."/>
            <person name="Bonds A."/>
            <person name="Quandt C.A."/>
            <person name="Barry K."/>
            <person name="Liu P."/>
            <person name="Grigoriev I."/>
            <person name="Longcore J.E."/>
            <person name="James T.Y."/>
        </authorList>
    </citation>
    <scope>NUCLEOTIDE SEQUENCE</scope>
    <source>
        <strain evidence="1">JEL0513</strain>
    </source>
</reference>
<name>A0AAD5T5J1_9FUNG</name>
<proteinExistence type="predicted"/>
<dbReference type="Proteomes" id="UP001211907">
    <property type="component" value="Unassembled WGS sequence"/>
</dbReference>
<evidence type="ECO:0000313" key="1">
    <source>
        <dbReference type="EMBL" id="KAJ3129111.1"/>
    </source>
</evidence>
<accession>A0AAD5T5J1</accession>
<keyword evidence="2" id="KW-1185">Reference proteome</keyword>
<organism evidence="1 2">
    <name type="scientific">Physocladia obscura</name>
    <dbReference type="NCBI Taxonomy" id="109957"/>
    <lineage>
        <taxon>Eukaryota</taxon>
        <taxon>Fungi</taxon>
        <taxon>Fungi incertae sedis</taxon>
        <taxon>Chytridiomycota</taxon>
        <taxon>Chytridiomycota incertae sedis</taxon>
        <taxon>Chytridiomycetes</taxon>
        <taxon>Chytridiales</taxon>
        <taxon>Chytriomycetaceae</taxon>
        <taxon>Physocladia</taxon>
    </lineage>
</organism>